<dbReference type="GeneID" id="93423160"/>
<evidence type="ECO:0000256" key="3">
    <source>
        <dbReference type="ARBA" id="ARBA00023125"/>
    </source>
</evidence>
<dbReference type="Gene3D" id="1.10.150.20">
    <property type="entry name" value="5' to 3' exonuclease, C-terminal subdomain"/>
    <property type="match status" value="1"/>
</dbReference>
<comment type="caution">
    <text evidence="6">Lacks conserved residue(s) required for the propagation of feature annotation.</text>
</comment>
<dbReference type="SUPFAM" id="SSF50249">
    <property type="entry name" value="Nucleic acid-binding proteins"/>
    <property type="match status" value="1"/>
</dbReference>
<comment type="subcellular location">
    <subcellularLocation>
        <location evidence="6">Cytoplasm</location>
    </subcellularLocation>
</comment>
<comment type="similarity">
    <text evidence="6">Belongs to the RuvA family.</text>
</comment>
<comment type="function">
    <text evidence="6">The RuvA-RuvB-RuvC complex processes Holliday junction (HJ) DNA during genetic recombination and DNA repair, while the RuvA-RuvB complex plays an important role in the rescue of blocked DNA replication forks via replication fork reversal (RFR). RuvA specifically binds to HJ cruciform DNA, conferring on it an open structure. The RuvB hexamer acts as an ATP-dependent pump, pulling dsDNA into and through the RuvAB complex. HJ branch migration allows RuvC to scan DNA until it finds its consensus sequence, where it cleaves and resolves the cruciform DNA.</text>
</comment>
<dbReference type="InterPro" id="IPR003583">
    <property type="entry name" value="Hlx-hairpin-Hlx_DNA-bd_motif"/>
</dbReference>
<dbReference type="SUPFAM" id="SSF46929">
    <property type="entry name" value="DNA helicase RuvA subunit, C-terminal domain"/>
    <property type="match status" value="1"/>
</dbReference>
<evidence type="ECO:0000313" key="9">
    <source>
        <dbReference type="Proteomes" id="UP000244925"/>
    </source>
</evidence>
<dbReference type="InterPro" id="IPR012340">
    <property type="entry name" value="NA-bd_OB-fold"/>
</dbReference>
<organism evidence="8 9">
    <name type="scientific">Paramuribaculum intestinale</name>
    <dbReference type="NCBI Taxonomy" id="2094151"/>
    <lineage>
        <taxon>Bacteria</taxon>
        <taxon>Pseudomonadati</taxon>
        <taxon>Bacteroidota</taxon>
        <taxon>Bacteroidia</taxon>
        <taxon>Bacteroidales</taxon>
        <taxon>Muribaculaceae</taxon>
        <taxon>Paramuribaculum</taxon>
    </lineage>
</organism>
<dbReference type="RefSeq" id="WP_107036762.1">
    <property type="nucleotide sequence ID" value="NZ_CAOLHR010000005.1"/>
</dbReference>
<dbReference type="InterPro" id="IPR036267">
    <property type="entry name" value="RuvA_C_sf"/>
</dbReference>
<dbReference type="Pfam" id="PF01330">
    <property type="entry name" value="RuvA_N"/>
    <property type="match status" value="1"/>
</dbReference>
<dbReference type="Proteomes" id="UP000244925">
    <property type="component" value="Unassembled WGS sequence"/>
</dbReference>
<keyword evidence="3 6" id="KW-0238">DNA-binding</keyword>
<name>A0A2V1IPB1_9BACT</name>
<feature type="domain" description="Helix-hairpin-helix DNA-binding motif class 1" evidence="7">
    <location>
        <begin position="107"/>
        <end position="126"/>
    </location>
</feature>
<comment type="caution">
    <text evidence="8">The sequence shown here is derived from an EMBL/GenBank/DDBJ whole genome shotgun (WGS) entry which is preliminary data.</text>
</comment>
<gene>
    <name evidence="6" type="primary">ruvA</name>
    <name evidence="8" type="ORF">C5O25_10845</name>
</gene>
<dbReference type="GO" id="GO:0006310">
    <property type="term" value="P:DNA recombination"/>
    <property type="evidence" value="ECO:0007669"/>
    <property type="project" value="UniProtKB-UniRule"/>
</dbReference>
<dbReference type="GO" id="GO:0000400">
    <property type="term" value="F:four-way junction DNA binding"/>
    <property type="evidence" value="ECO:0007669"/>
    <property type="project" value="UniProtKB-UniRule"/>
</dbReference>
<sequence length="194" mass="20827">MIEYIHGPLAELTPAYAVVDCHGVGYLLAITLTAYTELQDKKEARLLVHEAIREDAYQLYGFISPQERELFRELIGVSGVGANTARMILSSIPAPELASVIIAGDHARLKAVKGIGAKTAQRIVVDLRDKIKPSGDIPAAAMAPAASEAFEEALAALVMLGFPRPAAAKALRKLFDAEPQIKVEQAIKKALAML</sequence>
<dbReference type="AlphaFoldDB" id="A0A2V1IPB1"/>
<dbReference type="GO" id="GO:0005737">
    <property type="term" value="C:cytoplasm"/>
    <property type="evidence" value="ECO:0007669"/>
    <property type="project" value="UniProtKB-SubCell"/>
</dbReference>
<dbReference type="Pfam" id="PF07499">
    <property type="entry name" value="RuvA_C"/>
    <property type="match status" value="1"/>
</dbReference>
<dbReference type="Pfam" id="PF14520">
    <property type="entry name" value="HHH_5"/>
    <property type="match status" value="1"/>
</dbReference>
<dbReference type="GO" id="GO:0009379">
    <property type="term" value="C:Holliday junction helicase complex"/>
    <property type="evidence" value="ECO:0007669"/>
    <property type="project" value="InterPro"/>
</dbReference>
<keyword evidence="9" id="KW-1185">Reference proteome</keyword>
<dbReference type="InterPro" id="IPR000085">
    <property type="entry name" value="RuvA"/>
</dbReference>
<evidence type="ECO:0000256" key="1">
    <source>
        <dbReference type="ARBA" id="ARBA00022490"/>
    </source>
</evidence>
<feature type="domain" description="Helix-hairpin-helix DNA-binding motif class 1" evidence="7">
    <location>
        <begin position="72"/>
        <end position="91"/>
    </location>
</feature>
<dbReference type="InterPro" id="IPR010994">
    <property type="entry name" value="RuvA_2-like"/>
</dbReference>
<evidence type="ECO:0000256" key="6">
    <source>
        <dbReference type="HAMAP-Rule" id="MF_00031"/>
    </source>
</evidence>
<proteinExistence type="inferred from homology"/>
<evidence type="ECO:0000256" key="2">
    <source>
        <dbReference type="ARBA" id="ARBA00022763"/>
    </source>
</evidence>
<dbReference type="Gene3D" id="1.10.8.10">
    <property type="entry name" value="DNA helicase RuvA subunit, C-terminal domain"/>
    <property type="match status" value="1"/>
</dbReference>
<keyword evidence="2 6" id="KW-0227">DNA damage</keyword>
<dbReference type="GO" id="GO:0048476">
    <property type="term" value="C:Holliday junction resolvase complex"/>
    <property type="evidence" value="ECO:0007669"/>
    <property type="project" value="UniProtKB-UniRule"/>
</dbReference>
<evidence type="ECO:0000259" key="7">
    <source>
        <dbReference type="SMART" id="SM00278"/>
    </source>
</evidence>
<dbReference type="GO" id="GO:0009378">
    <property type="term" value="F:four-way junction helicase activity"/>
    <property type="evidence" value="ECO:0007669"/>
    <property type="project" value="InterPro"/>
</dbReference>
<dbReference type="SUPFAM" id="SSF47781">
    <property type="entry name" value="RuvA domain 2-like"/>
    <property type="match status" value="1"/>
</dbReference>
<dbReference type="NCBIfam" id="TIGR00084">
    <property type="entry name" value="ruvA"/>
    <property type="match status" value="1"/>
</dbReference>
<dbReference type="GO" id="GO:0005524">
    <property type="term" value="F:ATP binding"/>
    <property type="evidence" value="ECO:0007669"/>
    <property type="project" value="InterPro"/>
</dbReference>
<evidence type="ECO:0000313" key="8">
    <source>
        <dbReference type="EMBL" id="PWB06274.1"/>
    </source>
</evidence>
<dbReference type="CDD" id="cd14332">
    <property type="entry name" value="UBA_RuvA_C"/>
    <property type="match status" value="1"/>
</dbReference>
<comment type="subunit">
    <text evidence="6">Homotetramer. Forms an RuvA(8)-RuvB(12)-Holliday junction (HJ) complex. HJ DNA is sandwiched between 2 RuvA tetramers; dsDNA enters through RuvA and exits via RuvB. An RuvB hexamer assembles on each DNA strand where it exits the tetramer. Each RuvB hexamer is contacted by two RuvA subunits (via domain III) on 2 adjacent RuvB subunits; this complex drives branch migration. In the full resolvosome a probable DNA-RuvA(4)-RuvB(12)-RuvC(2) complex forms which resolves the HJ.</text>
</comment>
<dbReference type="SMART" id="SM00278">
    <property type="entry name" value="HhH1"/>
    <property type="match status" value="2"/>
</dbReference>
<keyword evidence="5 6" id="KW-0234">DNA repair</keyword>
<dbReference type="InterPro" id="IPR013849">
    <property type="entry name" value="DNA_helicase_Holl-junc_RuvA_I"/>
</dbReference>
<accession>A0A2V1IPB1</accession>
<evidence type="ECO:0000256" key="5">
    <source>
        <dbReference type="ARBA" id="ARBA00023204"/>
    </source>
</evidence>
<dbReference type="InterPro" id="IPR011114">
    <property type="entry name" value="RuvA_C"/>
</dbReference>
<dbReference type="EMBL" id="PUBV01000029">
    <property type="protein sequence ID" value="PWB06274.1"/>
    <property type="molecule type" value="Genomic_DNA"/>
</dbReference>
<keyword evidence="4 6" id="KW-0233">DNA recombination</keyword>
<dbReference type="Gene3D" id="2.40.50.140">
    <property type="entry name" value="Nucleic acid-binding proteins"/>
    <property type="match status" value="1"/>
</dbReference>
<evidence type="ECO:0000256" key="4">
    <source>
        <dbReference type="ARBA" id="ARBA00023172"/>
    </source>
</evidence>
<dbReference type="GO" id="GO:0006281">
    <property type="term" value="P:DNA repair"/>
    <property type="evidence" value="ECO:0007669"/>
    <property type="project" value="UniProtKB-UniRule"/>
</dbReference>
<dbReference type="HAMAP" id="MF_00031">
    <property type="entry name" value="DNA_HJ_migration_RuvA"/>
    <property type="match status" value="1"/>
</dbReference>
<comment type="domain">
    <text evidence="6">Has three domains with a flexible linker between the domains II and III and assumes an 'L' shape. Domain III is highly mobile and contacts RuvB.</text>
</comment>
<reference evidence="9" key="1">
    <citation type="submission" date="2018-02" db="EMBL/GenBank/DDBJ databases">
        <authorList>
            <person name="Clavel T."/>
            <person name="Strowig T."/>
        </authorList>
    </citation>
    <scope>NUCLEOTIDE SEQUENCE [LARGE SCALE GENOMIC DNA]</scope>
    <source>
        <strain evidence="9">DSM 100764</strain>
    </source>
</reference>
<protein>
    <recommendedName>
        <fullName evidence="6">Holliday junction branch migration complex subunit RuvA</fullName>
    </recommendedName>
</protein>
<keyword evidence="1 6" id="KW-0963">Cytoplasm</keyword>
<feature type="region of interest" description="Domain III" evidence="6">
    <location>
        <begin position="147"/>
        <end position="194"/>
    </location>
</feature>